<dbReference type="AlphaFoldDB" id="A0A6G1ZWU5"/>
<feature type="domain" description="Glycosyltransferase 2-like" evidence="1">
    <location>
        <begin position="25"/>
        <end position="79"/>
    </location>
</feature>
<dbReference type="GO" id="GO:0016740">
    <property type="term" value="F:transferase activity"/>
    <property type="evidence" value="ECO:0007669"/>
    <property type="project" value="UniProtKB-KW"/>
</dbReference>
<evidence type="ECO:0000259" key="1">
    <source>
        <dbReference type="Pfam" id="PF00535"/>
    </source>
</evidence>
<dbReference type="Pfam" id="PF00535">
    <property type="entry name" value="Glycos_transf_2"/>
    <property type="match status" value="1"/>
</dbReference>
<organism evidence="2">
    <name type="scientific">Faecalibacterium prausnitzii</name>
    <dbReference type="NCBI Taxonomy" id="853"/>
    <lineage>
        <taxon>Bacteria</taxon>
        <taxon>Bacillati</taxon>
        <taxon>Bacillota</taxon>
        <taxon>Clostridia</taxon>
        <taxon>Eubacteriales</taxon>
        <taxon>Oscillospiraceae</taxon>
        <taxon>Faecalibacterium</taxon>
    </lineage>
</organism>
<dbReference type="InterPro" id="IPR001173">
    <property type="entry name" value="Glyco_trans_2-like"/>
</dbReference>
<protein>
    <submittedName>
        <fullName evidence="2">Glycosyltransferase</fullName>
    </submittedName>
</protein>
<comment type="caution">
    <text evidence="2">The sequence shown here is derived from an EMBL/GenBank/DDBJ whole genome shotgun (WGS) entry which is preliminary data.</text>
</comment>
<reference evidence="2" key="1">
    <citation type="journal article" date="2019" name="Nat. Med.">
        <title>A library of human gut bacterial isolates paired with longitudinal multiomics data enables mechanistic microbiome research.</title>
        <authorList>
            <person name="Poyet M."/>
            <person name="Groussin M."/>
            <person name="Gibbons S.M."/>
            <person name="Avila-Pacheco J."/>
            <person name="Jiang X."/>
            <person name="Kearney S.M."/>
            <person name="Perrotta A.R."/>
            <person name="Berdy B."/>
            <person name="Zhao S."/>
            <person name="Lieberman T.D."/>
            <person name="Swanson P.K."/>
            <person name="Smith M."/>
            <person name="Roesemann S."/>
            <person name="Alexander J.E."/>
            <person name="Rich S.A."/>
            <person name="Livny J."/>
            <person name="Vlamakis H."/>
            <person name="Clish C."/>
            <person name="Bullock K."/>
            <person name="Deik A."/>
            <person name="Scott J."/>
            <person name="Pierce K.A."/>
            <person name="Xavier R.J."/>
            <person name="Alm E.J."/>
        </authorList>
    </citation>
    <scope>NUCLEOTIDE SEQUENCE</scope>
    <source>
        <strain evidence="2">BIOML-B7</strain>
    </source>
</reference>
<dbReference type="Gene3D" id="3.90.550.10">
    <property type="entry name" value="Spore Coat Polysaccharide Biosynthesis Protein SpsA, Chain A"/>
    <property type="match status" value="1"/>
</dbReference>
<sequence>MYAENCKLWLFFASINANNSGNIINYEIIINQENVGTVKNMNGALKQAQGEIIIPLAADDIFYNDHVITDIVKRFAETRRRSF</sequence>
<dbReference type="InterPro" id="IPR029044">
    <property type="entry name" value="Nucleotide-diphossugar_trans"/>
</dbReference>
<evidence type="ECO:0000313" key="2">
    <source>
        <dbReference type="EMBL" id="MSC67971.1"/>
    </source>
</evidence>
<keyword evidence="2" id="KW-0808">Transferase</keyword>
<accession>A0A6G1ZWU5</accession>
<dbReference type="SUPFAM" id="SSF53448">
    <property type="entry name" value="Nucleotide-diphospho-sugar transferases"/>
    <property type="match status" value="1"/>
</dbReference>
<dbReference type="EMBL" id="WKQG01000002">
    <property type="protein sequence ID" value="MSC67971.1"/>
    <property type="molecule type" value="Genomic_DNA"/>
</dbReference>
<name>A0A6G1ZWU5_9FIRM</name>
<proteinExistence type="predicted"/>
<gene>
    <name evidence="2" type="ORF">GKD79_03495</name>
</gene>